<dbReference type="Pfam" id="PF03417">
    <property type="entry name" value="AAT"/>
    <property type="match status" value="1"/>
</dbReference>
<accession>A0A9D2P0V4</accession>
<organism evidence="2 3">
    <name type="scientific">Candidatus Intestinimonas pullistercoris</name>
    <dbReference type="NCBI Taxonomy" id="2838623"/>
    <lineage>
        <taxon>Bacteria</taxon>
        <taxon>Bacillati</taxon>
        <taxon>Bacillota</taxon>
        <taxon>Clostridia</taxon>
        <taxon>Eubacteriales</taxon>
        <taxon>Intestinimonas</taxon>
    </lineage>
</organism>
<reference evidence="2" key="2">
    <citation type="submission" date="2021-04" db="EMBL/GenBank/DDBJ databases">
        <authorList>
            <person name="Gilroy R."/>
        </authorList>
    </citation>
    <scope>NUCLEOTIDE SEQUENCE</scope>
    <source>
        <strain evidence="2">CHK186-1790</strain>
    </source>
</reference>
<evidence type="ECO:0000259" key="1">
    <source>
        <dbReference type="Pfam" id="PF03417"/>
    </source>
</evidence>
<dbReference type="SUPFAM" id="SSF56235">
    <property type="entry name" value="N-terminal nucleophile aminohydrolases (Ntn hydrolases)"/>
    <property type="match status" value="1"/>
</dbReference>
<dbReference type="PANTHER" id="PTHR34180">
    <property type="entry name" value="PEPTIDASE C45"/>
    <property type="match status" value="1"/>
</dbReference>
<feature type="domain" description="Peptidase C45 hydrolase" evidence="1">
    <location>
        <begin position="100"/>
        <end position="323"/>
    </location>
</feature>
<proteinExistence type="predicted"/>
<dbReference type="InterPro" id="IPR005079">
    <property type="entry name" value="Peptidase_C45_hydrolase"/>
</dbReference>
<keyword evidence="2" id="KW-0808">Transferase</keyword>
<dbReference type="AlphaFoldDB" id="A0A9D2P0V4"/>
<keyword evidence="2" id="KW-0012">Acyltransferase</keyword>
<dbReference type="Proteomes" id="UP000823882">
    <property type="component" value="Unassembled WGS sequence"/>
</dbReference>
<protein>
    <submittedName>
        <fullName evidence="2">Acyl-CoA--6-aminopenicillanic acid acyltransferase</fullName>
    </submittedName>
</protein>
<dbReference type="InterPro" id="IPR029055">
    <property type="entry name" value="Ntn_hydrolases_N"/>
</dbReference>
<gene>
    <name evidence="2" type="ORF">H9701_02370</name>
</gene>
<sequence>MQNLSFRGSHRDVGLQWGTQLARAGQFLPERIPFPITPERLDFARACLPAYQQHFPAILEEIEGIALAQNCAPELLQAVLFSMYALPPELHCSCFALSREGQVLLGRNSDFYLALEAENKAVEYRLSSGVPPILGHTTAFVELEDGVNAHGLAAGLTAVCPTVPRPGLNAGLLLRLLLETCRSVEEAVTLIRGLPLASAQTLTLADTSGRVALVECCPERTEVCFPPPERPFVCAVNEFHLTAMQSFRRPVPDTWQSEERYQTMERTLDRGWKGMDTRGARDLLAGRKGFLCQYDRGSGHGTVWSVVFDLSGRTLWRAEGDPSCCPFQPLPLPRSE</sequence>
<comment type="caution">
    <text evidence="2">The sequence shown here is derived from an EMBL/GenBank/DDBJ whole genome shotgun (WGS) entry which is preliminary data.</text>
</comment>
<dbReference type="InterPro" id="IPR047794">
    <property type="entry name" value="C45_proenzyme-like"/>
</dbReference>
<dbReference type="GO" id="GO:0016746">
    <property type="term" value="F:acyltransferase activity"/>
    <property type="evidence" value="ECO:0007669"/>
    <property type="project" value="UniProtKB-KW"/>
</dbReference>
<dbReference type="InterPro" id="IPR047801">
    <property type="entry name" value="Peptidase_C45"/>
</dbReference>
<name>A0A9D2P0V4_9FIRM</name>
<dbReference type="NCBIfam" id="NF040521">
    <property type="entry name" value="C45_proenzyme"/>
    <property type="match status" value="1"/>
</dbReference>
<dbReference type="EMBL" id="DWWJ01000046">
    <property type="protein sequence ID" value="HJC40383.1"/>
    <property type="molecule type" value="Genomic_DNA"/>
</dbReference>
<dbReference type="Gene3D" id="3.60.60.10">
    <property type="entry name" value="Penicillin V Acylase, Chain A"/>
    <property type="match status" value="1"/>
</dbReference>
<evidence type="ECO:0000313" key="3">
    <source>
        <dbReference type="Proteomes" id="UP000823882"/>
    </source>
</evidence>
<reference evidence="2" key="1">
    <citation type="journal article" date="2021" name="PeerJ">
        <title>Extensive microbial diversity within the chicken gut microbiome revealed by metagenomics and culture.</title>
        <authorList>
            <person name="Gilroy R."/>
            <person name="Ravi A."/>
            <person name="Getino M."/>
            <person name="Pursley I."/>
            <person name="Horton D.L."/>
            <person name="Alikhan N.F."/>
            <person name="Baker D."/>
            <person name="Gharbi K."/>
            <person name="Hall N."/>
            <person name="Watson M."/>
            <person name="Adriaenssens E.M."/>
            <person name="Foster-Nyarko E."/>
            <person name="Jarju S."/>
            <person name="Secka A."/>
            <person name="Antonio M."/>
            <person name="Oren A."/>
            <person name="Chaudhuri R.R."/>
            <person name="La Ragione R."/>
            <person name="Hildebrand F."/>
            <person name="Pallen M.J."/>
        </authorList>
    </citation>
    <scope>NUCLEOTIDE SEQUENCE</scope>
    <source>
        <strain evidence="2">CHK186-1790</strain>
    </source>
</reference>
<dbReference type="PANTHER" id="PTHR34180:SF1">
    <property type="entry name" value="BETA-ALANYL-DOPAMINE_CARCININE HYDROLASE"/>
    <property type="match status" value="1"/>
</dbReference>
<evidence type="ECO:0000313" key="2">
    <source>
        <dbReference type="EMBL" id="HJC40383.1"/>
    </source>
</evidence>